<dbReference type="Pfam" id="PF00182">
    <property type="entry name" value="Glyco_hydro_19"/>
    <property type="match status" value="1"/>
</dbReference>
<keyword evidence="14" id="KW-0326">Glycosidase</keyword>
<dbReference type="SUPFAM" id="SSF53955">
    <property type="entry name" value="Lysozyme-like"/>
    <property type="match status" value="1"/>
</dbReference>
<dbReference type="GO" id="GO:0008061">
    <property type="term" value="F:chitin binding"/>
    <property type="evidence" value="ECO:0007669"/>
    <property type="project" value="UniProtKB-UniRule"/>
</dbReference>
<keyword evidence="10" id="KW-0611">Plant defense</keyword>
<dbReference type="FunFam" id="3.30.60.10:FF:000003">
    <property type="entry name" value="Class IV chitinase"/>
    <property type="match status" value="1"/>
</dbReference>
<name>A0A068UR99_COFCA</name>
<evidence type="ECO:0000256" key="1">
    <source>
        <dbReference type="ARBA" id="ARBA00000822"/>
    </source>
</evidence>
<feature type="disulfide bond" evidence="16">
    <location>
        <begin position="34"/>
        <end position="48"/>
    </location>
</feature>
<evidence type="ECO:0000256" key="15">
    <source>
        <dbReference type="ARBA" id="ARBA00023326"/>
    </source>
</evidence>
<dbReference type="InterPro" id="IPR018371">
    <property type="entry name" value="Chitin-binding_1_CS"/>
</dbReference>
<dbReference type="Gene3D" id="1.10.530.10">
    <property type="match status" value="1"/>
</dbReference>
<feature type="domain" description="Chitin-binding type-1" evidence="18">
    <location>
        <begin position="24"/>
        <end position="59"/>
    </location>
</feature>
<dbReference type="InterPro" id="IPR036861">
    <property type="entry name" value="Endochitinase-like_sf"/>
</dbReference>
<evidence type="ECO:0000256" key="6">
    <source>
        <dbReference type="ARBA" id="ARBA00022554"/>
    </source>
</evidence>
<comment type="subcellular location">
    <subcellularLocation>
        <location evidence="3">Vacuole</location>
    </subcellularLocation>
</comment>
<dbReference type="PROSITE" id="PS00026">
    <property type="entry name" value="CHIT_BIND_I_1"/>
    <property type="match status" value="1"/>
</dbReference>
<evidence type="ECO:0000256" key="9">
    <source>
        <dbReference type="ARBA" id="ARBA00022801"/>
    </source>
</evidence>
<evidence type="ECO:0000256" key="8">
    <source>
        <dbReference type="ARBA" id="ARBA00022729"/>
    </source>
</evidence>
<dbReference type="OMA" id="EDYCGFF"/>
<keyword evidence="9" id="KW-0378">Hydrolase</keyword>
<feature type="chain" id="PRO_5001658175" description="chitinase" evidence="17">
    <location>
        <begin position="25"/>
        <end position="142"/>
    </location>
</feature>
<evidence type="ECO:0000256" key="12">
    <source>
        <dbReference type="ARBA" id="ARBA00023157"/>
    </source>
</evidence>
<keyword evidence="12 16" id="KW-1015">Disulfide bond</keyword>
<dbReference type="EC" id="3.2.1.14" evidence="5"/>
<keyword evidence="11" id="KW-0146">Chitin degradation</keyword>
<dbReference type="InterPro" id="IPR001002">
    <property type="entry name" value="Chitin-bd_1"/>
</dbReference>
<evidence type="ECO:0000256" key="3">
    <source>
        <dbReference type="ARBA" id="ARBA00004116"/>
    </source>
</evidence>
<accession>A0A068UR99</accession>
<comment type="caution">
    <text evidence="16">Lacks conserved residue(s) required for the propagation of feature annotation.</text>
</comment>
<proteinExistence type="inferred from homology"/>
<keyword evidence="6" id="KW-0926">Vacuole</keyword>
<dbReference type="GO" id="GO:0006952">
    <property type="term" value="P:defense response"/>
    <property type="evidence" value="ECO:0007669"/>
    <property type="project" value="UniProtKB-KW"/>
</dbReference>
<evidence type="ECO:0000313" key="20">
    <source>
        <dbReference type="Proteomes" id="UP000295252"/>
    </source>
</evidence>
<keyword evidence="15" id="KW-0624">Polysaccharide degradation</keyword>
<comment type="function">
    <text evidence="2">Defense against chitin-containing fungal pathogens.</text>
</comment>
<dbReference type="CDD" id="cd00035">
    <property type="entry name" value="ChtBD1"/>
    <property type="match status" value="1"/>
</dbReference>
<dbReference type="Pfam" id="PF00187">
    <property type="entry name" value="Chitin_bind_1"/>
    <property type="match status" value="1"/>
</dbReference>
<evidence type="ECO:0000313" key="19">
    <source>
        <dbReference type="EMBL" id="CDP10827.1"/>
    </source>
</evidence>
<protein>
    <recommendedName>
        <fullName evidence="5">chitinase</fullName>
        <ecNumber evidence="5">3.2.1.14</ecNumber>
    </recommendedName>
</protein>
<keyword evidence="7 16" id="KW-0147">Chitin-binding</keyword>
<dbReference type="PROSITE" id="PS00773">
    <property type="entry name" value="CHITINASE_19_1"/>
    <property type="match status" value="1"/>
</dbReference>
<reference evidence="20" key="1">
    <citation type="journal article" date="2014" name="Science">
        <title>The coffee genome provides insight into the convergent evolution of caffeine biosynthesis.</title>
        <authorList>
            <person name="Denoeud F."/>
            <person name="Carretero-Paulet L."/>
            <person name="Dereeper A."/>
            <person name="Droc G."/>
            <person name="Guyot R."/>
            <person name="Pietrella M."/>
            <person name="Zheng C."/>
            <person name="Alberti A."/>
            <person name="Anthony F."/>
            <person name="Aprea G."/>
            <person name="Aury J.M."/>
            <person name="Bento P."/>
            <person name="Bernard M."/>
            <person name="Bocs S."/>
            <person name="Campa C."/>
            <person name="Cenci A."/>
            <person name="Combes M.C."/>
            <person name="Crouzillat D."/>
            <person name="Da Silva C."/>
            <person name="Daddiego L."/>
            <person name="De Bellis F."/>
            <person name="Dussert S."/>
            <person name="Garsmeur O."/>
            <person name="Gayraud T."/>
            <person name="Guignon V."/>
            <person name="Jahn K."/>
            <person name="Jamilloux V."/>
            <person name="Joet T."/>
            <person name="Labadie K."/>
            <person name="Lan T."/>
            <person name="Leclercq J."/>
            <person name="Lepelley M."/>
            <person name="Leroy T."/>
            <person name="Li L.T."/>
            <person name="Librado P."/>
            <person name="Lopez L."/>
            <person name="Munoz A."/>
            <person name="Noel B."/>
            <person name="Pallavicini A."/>
            <person name="Perrotta G."/>
            <person name="Poncet V."/>
            <person name="Pot D."/>
            <person name="Priyono X."/>
            <person name="Rigoreau M."/>
            <person name="Rouard M."/>
            <person name="Rozas J."/>
            <person name="Tranchant-Dubreuil C."/>
            <person name="VanBuren R."/>
            <person name="Zhang Q."/>
            <person name="Andrade A.C."/>
            <person name="Argout X."/>
            <person name="Bertrand B."/>
            <person name="de Kochko A."/>
            <person name="Graziosi G."/>
            <person name="Henry R.J."/>
            <person name="Jayarama X."/>
            <person name="Ming R."/>
            <person name="Nagai C."/>
            <person name="Rounsley S."/>
            <person name="Sankoff D."/>
            <person name="Giuliano G."/>
            <person name="Albert V.A."/>
            <person name="Wincker P."/>
            <person name="Lashermes P."/>
        </authorList>
    </citation>
    <scope>NUCLEOTIDE SEQUENCE [LARGE SCALE GENOMIC DNA]</scope>
    <source>
        <strain evidence="20">cv. DH200-94</strain>
    </source>
</reference>
<dbReference type="GO" id="GO:0006032">
    <property type="term" value="P:chitin catabolic process"/>
    <property type="evidence" value="ECO:0007669"/>
    <property type="project" value="UniProtKB-KW"/>
</dbReference>
<dbReference type="AlphaFoldDB" id="A0A068UR99"/>
<evidence type="ECO:0000256" key="11">
    <source>
        <dbReference type="ARBA" id="ARBA00023024"/>
    </source>
</evidence>
<dbReference type="PRINTS" id="PR00451">
    <property type="entry name" value="CHITINBINDNG"/>
</dbReference>
<dbReference type="GO" id="GO:0005773">
    <property type="term" value="C:vacuole"/>
    <property type="evidence" value="ECO:0007669"/>
    <property type="project" value="UniProtKB-SubCell"/>
</dbReference>
<dbReference type="GO" id="GO:0008843">
    <property type="term" value="F:endochitinase activity"/>
    <property type="evidence" value="ECO:0007669"/>
    <property type="project" value="UniProtKB-EC"/>
</dbReference>
<dbReference type="PROSITE" id="PS50941">
    <property type="entry name" value="CHIT_BIND_I_2"/>
    <property type="match status" value="1"/>
</dbReference>
<dbReference type="Gramene" id="CDP10827">
    <property type="protein sequence ID" value="CDP10827"/>
    <property type="gene ID" value="GSCOC_T00031722001"/>
</dbReference>
<dbReference type="GO" id="GO:0000272">
    <property type="term" value="P:polysaccharide catabolic process"/>
    <property type="evidence" value="ECO:0007669"/>
    <property type="project" value="UniProtKB-KW"/>
</dbReference>
<gene>
    <name evidence="19" type="ORF">GSCOC_T00031722001</name>
</gene>
<dbReference type="Gene3D" id="3.30.60.10">
    <property type="entry name" value="Endochitinase-like"/>
    <property type="match status" value="1"/>
</dbReference>
<dbReference type="InParanoid" id="A0A068UR99"/>
<evidence type="ECO:0000256" key="16">
    <source>
        <dbReference type="PROSITE-ProRule" id="PRU00261"/>
    </source>
</evidence>
<evidence type="ECO:0000259" key="18">
    <source>
        <dbReference type="PROSITE" id="PS50941"/>
    </source>
</evidence>
<evidence type="ECO:0000256" key="7">
    <source>
        <dbReference type="ARBA" id="ARBA00022669"/>
    </source>
</evidence>
<dbReference type="SMART" id="SM00270">
    <property type="entry name" value="ChtBD1"/>
    <property type="match status" value="1"/>
</dbReference>
<dbReference type="GO" id="GO:0016998">
    <property type="term" value="P:cell wall macromolecule catabolic process"/>
    <property type="evidence" value="ECO:0007669"/>
    <property type="project" value="InterPro"/>
</dbReference>
<evidence type="ECO:0000256" key="4">
    <source>
        <dbReference type="ARBA" id="ARBA00009373"/>
    </source>
</evidence>
<organism evidence="19 20">
    <name type="scientific">Coffea canephora</name>
    <name type="common">Robusta coffee</name>
    <dbReference type="NCBI Taxonomy" id="49390"/>
    <lineage>
        <taxon>Eukaryota</taxon>
        <taxon>Viridiplantae</taxon>
        <taxon>Streptophyta</taxon>
        <taxon>Embryophyta</taxon>
        <taxon>Tracheophyta</taxon>
        <taxon>Spermatophyta</taxon>
        <taxon>Magnoliopsida</taxon>
        <taxon>eudicotyledons</taxon>
        <taxon>Gunneridae</taxon>
        <taxon>Pentapetalae</taxon>
        <taxon>asterids</taxon>
        <taxon>lamiids</taxon>
        <taxon>Gentianales</taxon>
        <taxon>Rubiaceae</taxon>
        <taxon>Ixoroideae</taxon>
        <taxon>Gardenieae complex</taxon>
        <taxon>Bertiereae - Coffeeae clade</taxon>
        <taxon>Coffeeae</taxon>
        <taxon>Coffea</taxon>
    </lineage>
</organism>
<feature type="disulfide bond" evidence="16">
    <location>
        <begin position="29"/>
        <end position="41"/>
    </location>
</feature>
<feature type="signal peptide" evidence="17">
    <location>
        <begin position="1"/>
        <end position="24"/>
    </location>
</feature>
<evidence type="ECO:0000256" key="10">
    <source>
        <dbReference type="ARBA" id="ARBA00022821"/>
    </source>
</evidence>
<keyword evidence="20" id="KW-1185">Reference proteome</keyword>
<dbReference type="InterPro" id="IPR000726">
    <property type="entry name" value="Glyco_hydro_19_cat"/>
</dbReference>
<dbReference type="InterPro" id="IPR023346">
    <property type="entry name" value="Lysozyme-like_dom_sf"/>
</dbReference>
<dbReference type="PANTHER" id="PTHR22595:SF193">
    <property type="entry name" value="ENDOCHITINASE EP3"/>
    <property type="match status" value="1"/>
</dbReference>
<comment type="similarity">
    <text evidence="4">Belongs to the glycosyl hydrolase 19 family. Chitinase class I subfamily.</text>
</comment>
<evidence type="ECO:0000256" key="13">
    <source>
        <dbReference type="ARBA" id="ARBA00023277"/>
    </source>
</evidence>
<comment type="catalytic activity">
    <reaction evidence="1">
        <text>Random endo-hydrolysis of N-acetyl-beta-D-glucosaminide (1-&gt;4)-beta-linkages in chitin and chitodextrins.</text>
        <dbReference type="EC" id="3.2.1.14"/>
    </reaction>
</comment>
<keyword evidence="8 17" id="KW-0732">Signal</keyword>
<keyword evidence="13" id="KW-0119">Carbohydrate metabolism</keyword>
<dbReference type="SUPFAM" id="SSF57016">
    <property type="entry name" value="Plant lectins/antimicrobial peptides"/>
    <property type="match status" value="1"/>
</dbReference>
<dbReference type="Proteomes" id="UP000295252">
    <property type="component" value="Chromosome V"/>
</dbReference>
<sequence length="142" mass="14595">MKSFPTIIFSIVVLVGAFPQLISSQNCGCAPDLCCSKFGYCGTGNDYCGSGCQSGPCTAAPSSGNSGVSVADIVTDAFFNGIADQAASSCAGKGFYTRSAFLEALNSYPQFGTVGSVDDSKREIAAFFAHVTHETGLAPVNF</sequence>
<dbReference type="FunFam" id="1.10.530.10:FF:000052">
    <property type="entry name" value="Endochitinase PR4"/>
    <property type="match status" value="1"/>
</dbReference>
<dbReference type="EMBL" id="HG739132">
    <property type="protein sequence ID" value="CDP10827.1"/>
    <property type="molecule type" value="Genomic_DNA"/>
</dbReference>
<dbReference type="PhylomeDB" id="A0A068UR99"/>
<evidence type="ECO:0000256" key="5">
    <source>
        <dbReference type="ARBA" id="ARBA00012729"/>
    </source>
</evidence>
<evidence type="ECO:0000256" key="17">
    <source>
        <dbReference type="SAM" id="SignalP"/>
    </source>
</evidence>
<evidence type="ECO:0000256" key="14">
    <source>
        <dbReference type="ARBA" id="ARBA00023295"/>
    </source>
</evidence>
<evidence type="ECO:0000256" key="2">
    <source>
        <dbReference type="ARBA" id="ARBA00003102"/>
    </source>
</evidence>
<dbReference type="OrthoDB" id="1193027at2759"/>
<dbReference type="PANTHER" id="PTHR22595">
    <property type="entry name" value="CHITINASE-RELATED"/>
    <property type="match status" value="1"/>
</dbReference>